<dbReference type="EC" id="6.3.5.2" evidence="9"/>
<dbReference type="InterPro" id="IPR017926">
    <property type="entry name" value="GATASE"/>
</dbReference>
<protein>
    <recommendedName>
        <fullName evidence="9">GMP synthase [glutamine-hydrolyzing]</fullName>
        <ecNumber evidence="9">6.3.5.2</ecNumber>
    </recommendedName>
    <alternativeName>
        <fullName evidence="9">GMP synthetase</fullName>
    </alternativeName>
    <alternativeName>
        <fullName evidence="9">Glutamine amidotransferase</fullName>
    </alternativeName>
</protein>
<keyword evidence="8 9" id="KW-0315">Glutamine amidotransferase</keyword>
<evidence type="ECO:0000259" key="11">
    <source>
        <dbReference type="PROSITE" id="PS51553"/>
    </source>
</evidence>
<dbReference type="PANTHER" id="PTHR11922:SF2">
    <property type="entry name" value="GMP SYNTHASE [GLUTAMINE-HYDROLYZING]"/>
    <property type="match status" value="1"/>
</dbReference>
<keyword evidence="4 9" id="KW-0547">Nucleotide-binding</keyword>
<dbReference type="InterPro" id="IPR014729">
    <property type="entry name" value="Rossmann-like_a/b/a_fold"/>
</dbReference>
<evidence type="ECO:0000256" key="4">
    <source>
        <dbReference type="ARBA" id="ARBA00022741"/>
    </source>
</evidence>
<organism evidence="12 13">
    <name type="scientific">Gleimia hominis</name>
    <dbReference type="NCBI Taxonomy" id="595468"/>
    <lineage>
        <taxon>Bacteria</taxon>
        <taxon>Bacillati</taxon>
        <taxon>Actinomycetota</taxon>
        <taxon>Actinomycetes</taxon>
        <taxon>Actinomycetales</taxon>
        <taxon>Actinomycetaceae</taxon>
        <taxon>Gleimia</taxon>
    </lineage>
</organism>
<dbReference type="InterPro" id="IPR029062">
    <property type="entry name" value="Class_I_gatase-like"/>
</dbReference>
<evidence type="ECO:0000256" key="5">
    <source>
        <dbReference type="ARBA" id="ARBA00022749"/>
    </source>
</evidence>
<dbReference type="Gene3D" id="3.40.50.880">
    <property type="match status" value="1"/>
</dbReference>
<dbReference type="InterPro" id="IPR025777">
    <property type="entry name" value="GMPS_ATP_PPase_dom"/>
</dbReference>
<dbReference type="GO" id="GO:0003922">
    <property type="term" value="F:GMP synthase (glutamine-hydrolyzing) activity"/>
    <property type="evidence" value="ECO:0007669"/>
    <property type="project" value="UniProtKB-EC"/>
</dbReference>
<evidence type="ECO:0000256" key="8">
    <source>
        <dbReference type="ARBA" id="ARBA00022962"/>
    </source>
</evidence>
<dbReference type="Proteomes" id="UP001247542">
    <property type="component" value="Unassembled WGS sequence"/>
</dbReference>
<evidence type="ECO:0000313" key="13">
    <source>
        <dbReference type="Proteomes" id="UP001247542"/>
    </source>
</evidence>
<dbReference type="NCBIfam" id="TIGR00884">
    <property type="entry name" value="guaA_Cterm"/>
    <property type="match status" value="1"/>
</dbReference>
<dbReference type="InterPro" id="IPR022310">
    <property type="entry name" value="NAD/GMP_synthase"/>
</dbReference>
<dbReference type="InterPro" id="IPR022955">
    <property type="entry name" value="GMP_synthase"/>
</dbReference>
<feature type="active site" evidence="9">
    <location>
        <position position="176"/>
    </location>
</feature>
<dbReference type="PRINTS" id="PR00097">
    <property type="entry name" value="ANTSNTHASEII"/>
</dbReference>
<feature type="active site" description="Nucleophile" evidence="9">
    <location>
        <position position="88"/>
    </location>
</feature>
<comment type="pathway">
    <text evidence="2 9">Purine metabolism; GMP biosynthesis; GMP from XMP (L-Gln route): step 1/1.</text>
</comment>
<dbReference type="InterPro" id="IPR001674">
    <property type="entry name" value="GMP_synth_C"/>
</dbReference>
<dbReference type="SUPFAM" id="SSF52317">
    <property type="entry name" value="Class I glutamine amidotransferase-like"/>
    <property type="match status" value="1"/>
</dbReference>
<dbReference type="InterPro" id="IPR004739">
    <property type="entry name" value="GMP_synth_GATase"/>
</dbReference>
<keyword evidence="13" id="KW-1185">Reference proteome</keyword>
<dbReference type="PROSITE" id="PS51273">
    <property type="entry name" value="GATASE_TYPE_1"/>
    <property type="match status" value="1"/>
</dbReference>
<comment type="function">
    <text evidence="1 9">Catalyzes the synthesis of GMP from XMP.</text>
</comment>
<dbReference type="SUPFAM" id="SSF52402">
    <property type="entry name" value="Adenine nucleotide alpha hydrolases-like"/>
    <property type="match status" value="1"/>
</dbReference>
<reference evidence="12 13" key="1">
    <citation type="submission" date="2023-06" db="EMBL/GenBank/DDBJ databases">
        <title>Draft genome sequence of Gleimia hominis type strain CCUG 57540T.</title>
        <authorList>
            <person name="Salva-Serra F."/>
            <person name="Cardew S."/>
            <person name="Jensie Markopoulos S."/>
            <person name="Ohlen M."/>
            <person name="Inganas E."/>
            <person name="Svensson-Stadler L."/>
            <person name="Moore E.R.B."/>
        </authorList>
    </citation>
    <scope>NUCLEOTIDE SEQUENCE [LARGE SCALE GENOMIC DNA]</scope>
    <source>
        <strain evidence="12 13">CCUG 57540</strain>
    </source>
</reference>
<dbReference type="EMBL" id="JASXSX010000001">
    <property type="protein sequence ID" value="MDT3767237.1"/>
    <property type="molecule type" value="Genomic_DNA"/>
</dbReference>
<dbReference type="RefSeq" id="WP_313272621.1">
    <property type="nucleotide sequence ID" value="NZ_JASXSX010000001.1"/>
</dbReference>
<dbReference type="NCBIfam" id="TIGR00888">
    <property type="entry name" value="guaA_Nterm"/>
    <property type="match status" value="1"/>
</dbReference>
<keyword evidence="3 9" id="KW-0436">Ligase</keyword>
<dbReference type="Gene3D" id="3.40.50.620">
    <property type="entry name" value="HUPs"/>
    <property type="match status" value="1"/>
</dbReference>
<dbReference type="Pfam" id="PF00117">
    <property type="entry name" value="GATase"/>
    <property type="match status" value="1"/>
</dbReference>
<comment type="caution">
    <text evidence="12">The sequence shown here is derived from an EMBL/GenBank/DDBJ whole genome shotgun (WGS) entry which is preliminary data.</text>
</comment>
<keyword evidence="5 9" id="KW-0332">GMP biosynthesis</keyword>
<evidence type="ECO:0000256" key="7">
    <source>
        <dbReference type="ARBA" id="ARBA00022840"/>
    </source>
</evidence>
<accession>A0ABU3IA36</accession>
<name>A0ABU3IA36_9ACTO</name>
<dbReference type="SUPFAM" id="SSF54810">
    <property type="entry name" value="GMP synthetase C-terminal dimerisation domain"/>
    <property type="match status" value="1"/>
</dbReference>
<feature type="binding site" evidence="10">
    <location>
        <begin position="227"/>
        <end position="233"/>
    </location>
    <ligand>
        <name>ATP</name>
        <dbReference type="ChEBI" id="CHEBI:30616"/>
    </ligand>
</feature>
<feature type="active site" evidence="9">
    <location>
        <position position="174"/>
    </location>
</feature>
<comment type="subunit">
    <text evidence="9">Homodimer.</text>
</comment>
<dbReference type="PRINTS" id="PR00096">
    <property type="entry name" value="GATASE"/>
</dbReference>
<sequence>MSEVQTGAQRPVLVVDFGAQYAQLIARRVREANAYSEIVPHTMPAQQMLQKQPAAIIFSGGPASVYAQGAPSIDKDLFEAGVPILGICYGFQLMAASLGGTVGRTGTREYGHTTTQVKGGSKILGPSGEQTVWMSHGDAVQEAPVGFTVTASTEQTPVAAFEDADRGFYGVQWHPEVAHTQQGQAQLVAFLDSVGVERSWTSTSIIDDQVAKIRAQVGDKRVICGLSGGVDSSVAAALVHKAVGDQLTCIFVDHGLLRQGEREQVERDYASSMGIRVVTVDETDRFLGALAGVSDPEQKRKIIGREFIRSFEDAQRKLVSEAGESGEEVKFLVQGTLYPDVVESGGGEGAANIKSHHNVGGLPEDLDFDLIEPLRALFKDEVRAVGLELGVPENIVWRQPFPGPGLGIRIIGEVTRERLAVLRAADAIVREELTNAGLDREIWQCPVVLLANVRSVGVQGDGRTYGHPIVLRPVSSQDAMTADWSRLPFELLARISNRITNTVEDVNRVVLDVTSKPPATIEWE</sequence>
<dbReference type="CDD" id="cd01997">
    <property type="entry name" value="GMP_synthase_C"/>
    <property type="match status" value="1"/>
</dbReference>
<evidence type="ECO:0000256" key="10">
    <source>
        <dbReference type="PROSITE-ProRule" id="PRU00886"/>
    </source>
</evidence>
<evidence type="ECO:0000256" key="9">
    <source>
        <dbReference type="HAMAP-Rule" id="MF_00344"/>
    </source>
</evidence>
<dbReference type="Pfam" id="PF00958">
    <property type="entry name" value="GMP_synt_C"/>
    <property type="match status" value="1"/>
</dbReference>
<dbReference type="HAMAP" id="MF_00344">
    <property type="entry name" value="GMP_synthase"/>
    <property type="match status" value="1"/>
</dbReference>
<dbReference type="CDD" id="cd01742">
    <property type="entry name" value="GATase1_GMP_Synthase"/>
    <property type="match status" value="1"/>
</dbReference>
<keyword evidence="7 9" id="KW-0067">ATP-binding</keyword>
<proteinExistence type="inferred from homology"/>
<evidence type="ECO:0000313" key="12">
    <source>
        <dbReference type="EMBL" id="MDT3767237.1"/>
    </source>
</evidence>
<dbReference type="PROSITE" id="PS51553">
    <property type="entry name" value="GMPS_ATP_PPASE"/>
    <property type="match status" value="1"/>
</dbReference>
<keyword evidence="6 9" id="KW-0658">Purine biosynthesis</keyword>
<feature type="domain" description="GMPS ATP-PPase" evidence="11">
    <location>
        <begin position="200"/>
        <end position="398"/>
    </location>
</feature>
<gene>
    <name evidence="9 12" type="primary">guaA</name>
    <name evidence="12" type="ORF">QS713_04035</name>
</gene>
<evidence type="ECO:0000256" key="2">
    <source>
        <dbReference type="ARBA" id="ARBA00005153"/>
    </source>
</evidence>
<dbReference type="Pfam" id="PF02540">
    <property type="entry name" value="NAD_synthase"/>
    <property type="match status" value="1"/>
</dbReference>
<evidence type="ECO:0000256" key="6">
    <source>
        <dbReference type="ARBA" id="ARBA00022755"/>
    </source>
</evidence>
<evidence type="ECO:0000256" key="1">
    <source>
        <dbReference type="ARBA" id="ARBA00002332"/>
    </source>
</evidence>
<dbReference type="Gene3D" id="3.30.300.10">
    <property type="match status" value="1"/>
</dbReference>
<dbReference type="NCBIfam" id="NF000848">
    <property type="entry name" value="PRK00074.1"/>
    <property type="match status" value="1"/>
</dbReference>
<comment type="catalytic activity">
    <reaction evidence="9">
        <text>XMP + L-glutamine + ATP + H2O = GMP + L-glutamate + AMP + diphosphate + 2 H(+)</text>
        <dbReference type="Rhea" id="RHEA:11680"/>
        <dbReference type="ChEBI" id="CHEBI:15377"/>
        <dbReference type="ChEBI" id="CHEBI:15378"/>
        <dbReference type="ChEBI" id="CHEBI:29985"/>
        <dbReference type="ChEBI" id="CHEBI:30616"/>
        <dbReference type="ChEBI" id="CHEBI:33019"/>
        <dbReference type="ChEBI" id="CHEBI:57464"/>
        <dbReference type="ChEBI" id="CHEBI:58115"/>
        <dbReference type="ChEBI" id="CHEBI:58359"/>
        <dbReference type="ChEBI" id="CHEBI:456215"/>
        <dbReference type="EC" id="6.3.5.2"/>
    </reaction>
</comment>
<dbReference type="PANTHER" id="PTHR11922">
    <property type="entry name" value="GMP SYNTHASE-RELATED"/>
    <property type="match status" value="1"/>
</dbReference>
<dbReference type="PRINTS" id="PR00099">
    <property type="entry name" value="CPSGATASE"/>
</dbReference>
<evidence type="ECO:0000256" key="3">
    <source>
        <dbReference type="ARBA" id="ARBA00022598"/>
    </source>
</evidence>